<dbReference type="InterPro" id="IPR002525">
    <property type="entry name" value="Transp_IS110-like_N"/>
</dbReference>
<reference evidence="3 4" key="1">
    <citation type="submission" date="2023-06" db="EMBL/GenBank/DDBJ databases">
        <title>Identification and characterization of antibiotic-resistant Gram-negative bacteria.</title>
        <authorList>
            <person name="Cho G.-S."/>
            <person name="Lee J."/>
            <person name="Tai E."/>
            <person name="Jeong S."/>
            <person name="Kim I."/>
            <person name="Kim B.-E."/>
            <person name="Jeong M.-I."/>
            <person name="Oh K.-K."/>
            <person name="Franz C.M.A.P."/>
        </authorList>
    </citation>
    <scope>NUCLEOTIDE SEQUENCE [LARGE SCALE GENOMIC DNA]</scope>
    <source>
        <strain evidence="3 4">V106_12</strain>
    </source>
</reference>
<comment type="caution">
    <text evidence="3">The sequence shown here is derived from an EMBL/GenBank/DDBJ whole genome shotgun (WGS) entry which is preliminary data.</text>
</comment>
<evidence type="ECO:0000313" key="4">
    <source>
        <dbReference type="Proteomes" id="UP001223214"/>
    </source>
</evidence>
<dbReference type="InterPro" id="IPR047650">
    <property type="entry name" value="Transpos_IS110"/>
</dbReference>
<dbReference type="Proteomes" id="UP001223214">
    <property type="component" value="Unassembled WGS sequence"/>
</dbReference>
<dbReference type="RefSeq" id="WP_285143723.1">
    <property type="nucleotide sequence ID" value="NZ_JASSOL010000013.1"/>
</dbReference>
<dbReference type="InterPro" id="IPR003346">
    <property type="entry name" value="Transposase_20"/>
</dbReference>
<dbReference type="EMBL" id="JASSOM010000032">
    <property type="protein sequence ID" value="MDK9362608.1"/>
    <property type="molecule type" value="Genomic_DNA"/>
</dbReference>
<gene>
    <name evidence="3" type="ORF">QQF32_05270</name>
</gene>
<keyword evidence="4" id="KW-1185">Reference proteome</keyword>
<dbReference type="Pfam" id="PF01548">
    <property type="entry name" value="DEDD_Tnp_IS110"/>
    <property type="match status" value="1"/>
</dbReference>
<protein>
    <submittedName>
        <fullName evidence="3">IS110 family transposase</fullName>
    </submittedName>
</protein>
<dbReference type="PANTHER" id="PTHR33055">
    <property type="entry name" value="TRANSPOSASE FOR INSERTION SEQUENCE ELEMENT IS1111A"/>
    <property type="match status" value="1"/>
</dbReference>
<dbReference type="NCBIfam" id="NF033542">
    <property type="entry name" value="transpos_IS110"/>
    <property type="match status" value="1"/>
</dbReference>
<dbReference type="GO" id="GO:0004803">
    <property type="term" value="F:transposase activity"/>
    <property type="evidence" value="ECO:0007669"/>
    <property type="project" value="InterPro"/>
</dbReference>
<evidence type="ECO:0000259" key="2">
    <source>
        <dbReference type="Pfam" id="PF02371"/>
    </source>
</evidence>
<sequence>MMELIPVGVDIAKLKFDVAVLLPNQKYKTKKFPNTSAGCREFLSWLARFGDCHVCMEATGCYSTELATLLADNGCCVSLENPARIHAFGNTELTRNKTDKSDAALIARYCALYQPAPWYPAPLSERQLTALVRHLRNLEEMRQMEMNRLEAADEVIVPSLHEHVAMLDELIDETRKKISQHIDDNPDLKRDRELLKSIPGIGEMLSVSLLAFAGNLRRFSDSKALVAYAGLNPRRCESGMWKGKSRLSKVGHAELRSALYMPAVVAGRCNEVVKNLMDRLAARGKTGKERVCAGMRKLLQLAYGVVKSGREFNAEIPLAG</sequence>
<dbReference type="GO" id="GO:0006313">
    <property type="term" value="P:DNA transposition"/>
    <property type="evidence" value="ECO:0007669"/>
    <property type="project" value="InterPro"/>
</dbReference>
<feature type="domain" description="Transposase IS110-like N-terminal" evidence="1">
    <location>
        <begin position="7"/>
        <end position="151"/>
    </location>
</feature>
<name>A0AAP4D6L2_9ENTR</name>
<dbReference type="Pfam" id="PF02371">
    <property type="entry name" value="Transposase_20"/>
    <property type="match status" value="1"/>
</dbReference>
<evidence type="ECO:0000259" key="1">
    <source>
        <dbReference type="Pfam" id="PF01548"/>
    </source>
</evidence>
<dbReference type="GO" id="GO:0003677">
    <property type="term" value="F:DNA binding"/>
    <property type="evidence" value="ECO:0007669"/>
    <property type="project" value="InterPro"/>
</dbReference>
<dbReference type="AlphaFoldDB" id="A0AAP4D6L2"/>
<feature type="domain" description="Transposase IS116/IS110/IS902 C-terminal" evidence="2">
    <location>
        <begin position="193"/>
        <end position="275"/>
    </location>
</feature>
<accession>A0AAP4D6L2</accession>
<evidence type="ECO:0000313" key="3">
    <source>
        <dbReference type="EMBL" id="MDK9362608.1"/>
    </source>
</evidence>
<dbReference type="PANTHER" id="PTHR33055:SF3">
    <property type="entry name" value="PUTATIVE TRANSPOSASE FOR IS117-RELATED"/>
    <property type="match status" value="1"/>
</dbReference>
<organism evidence="3 4">
    <name type="scientific">Lelliottia wanjuensis</name>
    <dbReference type="NCBI Taxonomy" id="3050585"/>
    <lineage>
        <taxon>Bacteria</taxon>
        <taxon>Pseudomonadati</taxon>
        <taxon>Pseudomonadota</taxon>
        <taxon>Gammaproteobacteria</taxon>
        <taxon>Enterobacterales</taxon>
        <taxon>Enterobacteriaceae</taxon>
        <taxon>Lelliottia</taxon>
    </lineage>
</organism>
<proteinExistence type="predicted"/>